<name>A0A1I5NRM9_9BACT</name>
<evidence type="ECO:0000256" key="2">
    <source>
        <dbReference type="ARBA" id="ARBA00003213"/>
    </source>
</evidence>
<keyword evidence="7 10" id="KW-0067">ATP-binding</keyword>
<feature type="region of interest" description="Interaction with substrate tRNA" evidence="10">
    <location>
        <begin position="48"/>
        <end position="51"/>
    </location>
</feature>
<dbReference type="GO" id="GO:0005524">
    <property type="term" value="F:ATP binding"/>
    <property type="evidence" value="ECO:0007669"/>
    <property type="project" value="UniProtKB-UniRule"/>
</dbReference>
<dbReference type="PROSITE" id="PS50052">
    <property type="entry name" value="GUANYLATE_KINASE_2"/>
    <property type="match status" value="1"/>
</dbReference>
<feature type="binding site" evidence="10">
    <location>
        <begin position="25"/>
        <end position="30"/>
    </location>
    <ligand>
        <name>substrate</name>
    </ligand>
</feature>
<dbReference type="InterPro" id="IPR027417">
    <property type="entry name" value="P-loop_NTPase"/>
</dbReference>
<dbReference type="InterPro" id="IPR018022">
    <property type="entry name" value="IPT"/>
</dbReference>
<dbReference type="PANTHER" id="PTHR11088">
    <property type="entry name" value="TRNA DIMETHYLALLYLTRANSFERASE"/>
    <property type="match status" value="1"/>
</dbReference>
<dbReference type="PANTHER" id="PTHR11088:SF60">
    <property type="entry name" value="TRNA DIMETHYLALLYLTRANSFERASE"/>
    <property type="match status" value="1"/>
</dbReference>
<dbReference type="HAMAP" id="MF_00185">
    <property type="entry name" value="IPP_trans"/>
    <property type="match status" value="1"/>
</dbReference>
<feature type="site" description="Interaction with substrate tRNA" evidence="10">
    <location>
        <position position="136"/>
    </location>
</feature>
<evidence type="ECO:0000256" key="6">
    <source>
        <dbReference type="ARBA" id="ARBA00022741"/>
    </source>
</evidence>
<protein>
    <recommendedName>
        <fullName evidence="10">tRNA dimethylallyltransferase</fullName>
        <ecNumber evidence="10">2.5.1.75</ecNumber>
    </recommendedName>
    <alternativeName>
        <fullName evidence="10">Dimethylallyl diphosphate:tRNA dimethylallyltransferase</fullName>
        <shortName evidence="10">DMAPP:tRNA dimethylallyltransferase</shortName>
        <shortName evidence="10">DMATase</shortName>
    </alternativeName>
    <alternativeName>
        <fullName evidence="10">Isopentenyl-diphosphate:tRNA isopentenyltransferase</fullName>
        <shortName evidence="10">IPP transferase</shortName>
        <shortName evidence="10">IPPT</shortName>
        <shortName evidence="10">IPTase</shortName>
    </alternativeName>
</protein>
<dbReference type="EMBL" id="FOXH01000002">
    <property type="protein sequence ID" value="SFP24489.1"/>
    <property type="molecule type" value="Genomic_DNA"/>
</dbReference>
<comment type="cofactor">
    <cofactor evidence="1 10">
        <name>Mg(2+)</name>
        <dbReference type="ChEBI" id="CHEBI:18420"/>
    </cofactor>
</comment>
<comment type="caution">
    <text evidence="10">Lacks conserved residue(s) required for the propagation of feature annotation.</text>
</comment>
<dbReference type="NCBIfam" id="TIGR00174">
    <property type="entry name" value="miaA"/>
    <property type="match status" value="1"/>
</dbReference>
<evidence type="ECO:0000313" key="12">
    <source>
        <dbReference type="EMBL" id="SFP24489.1"/>
    </source>
</evidence>
<dbReference type="EC" id="2.5.1.75" evidence="10"/>
<feature type="site" description="Interaction with substrate tRNA" evidence="10">
    <location>
        <position position="114"/>
    </location>
</feature>
<sequence length="311" mass="36605">MKFNQVVKLELKKYHKTLIVIAGPTAVGKTDLCVKLAKELHTEVISADSRQFYKELAIGTAKPTQEEMQGVKHHFVDSHSIKDYFSVGDYEKDCLKVIADIFEERDVAILTGGSGMFLKVVIDGIDEMPDADLELRETLMSRLEKEGLEMLVNELKTLDPVYYEQVDRQNTQRVVRALEVCLATGKPYSGFRKNEKVERPFNILKICIERPREELYERIDMRMDLMLKNGLVEEAKQFVDFQDHYALRTVGYKEVFEFLENQYDYEEMVRLLKRNSRRFAKRQLTWFRNQDDFVWLKNEEVEPFVKNYLKT</sequence>
<evidence type="ECO:0000256" key="7">
    <source>
        <dbReference type="ARBA" id="ARBA00022840"/>
    </source>
</evidence>
<evidence type="ECO:0000256" key="8">
    <source>
        <dbReference type="ARBA" id="ARBA00022842"/>
    </source>
</evidence>
<evidence type="ECO:0000256" key="4">
    <source>
        <dbReference type="ARBA" id="ARBA00022679"/>
    </source>
</evidence>
<keyword evidence="4 10" id="KW-0808">Transferase</keyword>
<feature type="region of interest" description="Interaction with substrate tRNA" evidence="10">
    <location>
        <begin position="172"/>
        <end position="176"/>
    </location>
</feature>
<keyword evidence="13" id="KW-1185">Reference proteome</keyword>
<dbReference type="Gene3D" id="1.10.20.140">
    <property type="match status" value="1"/>
</dbReference>
<feature type="domain" description="Guanylate kinase-like" evidence="11">
    <location>
        <begin position="16"/>
        <end position="209"/>
    </location>
</feature>
<keyword evidence="6 10" id="KW-0547">Nucleotide-binding</keyword>
<comment type="subunit">
    <text evidence="10">Monomer.</text>
</comment>
<dbReference type="Proteomes" id="UP000199306">
    <property type="component" value="Unassembled WGS sequence"/>
</dbReference>
<dbReference type="SUPFAM" id="SSF52540">
    <property type="entry name" value="P-loop containing nucleoside triphosphate hydrolases"/>
    <property type="match status" value="2"/>
</dbReference>
<dbReference type="Gene3D" id="3.40.50.300">
    <property type="entry name" value="P-loop containing nucleotide triphosphate hydrolases"/>
    <property type="match status" value="1"/>
</dbReference>
<evidence type="ECO:0000256" key="5">
    <source>
        <dbReference type="ARBA" id="ARBA00022694"/>
    </source>
</evidence>
<dbReference type="RefSeq" id="WP_092012296.1">
    <property type="nucleotide sequence ID" value="NZ_FOXH01000002.1"/>
</dbReference>
<comment type="function">
    <text evidence="2 10">Catalyzes the transfer of a dimethylallyl group onto the adenine at position 37 in tRNAs that read codons beginning with uridine, leading to the formation of N6-(dimethylallyl)adenosine (i(6)A).</text>
</comment>
<dbReference type="STRING" id="1079859.SAMN04515674_10287"/>
<accession>A0A1I5NRM9</accession>
<evidence type="ECO:0000256" key="9">
    <source>
        <dbReference type="ARBA" id="ARBA00049563"/>
    </source>
</evidence>
<proteinExistence type="inferred from homology"/>
<gene>
    <name evidence="10" type="primary">miaA</name>
    <name evidence="12" type="ORF">SAMN04515674_10287</name>
</gene>
<organism evidence="12 13">
    <name type="scientific">Pseudarcicella hirudinis</name>
    <dbReference type="NCBI Taxonomy" id="1079859"/>
    <lineage>
        <taxon>Bacteria</taxon>
        <taxon>Pseudomonadati</taxon>
        <taxon>Bacteroidota</taxon>
        <taxon>Cytophagia</taxon>
        <taxon>Cytophagales</taxon>
        <taxon>Flectobacillaceae</taxon>
        <taxon>Pseudarcicella</taxon>
    </lineage>
</organism>
<dbReference type="InterPro" id="IPR008144">
    <property type="entry name" value="Guanylate_kin-like_dom"/>
</dbReference>
<keyword evidence="8 10" id="KW-0460">Magnesium</keyword>
<dbReference type="OrthoDB" id="9776390at2"/>
<evidence type="ECO:0000256" key="3">
    <source>
        <dbReference type="ARBA" id="ARBA00005842"/>
    </source>
</evidence>
<keyword evidence="5 10" id="KW-0819">tRNA processing</keyword>
<dbReference type="GO" id="GO:0052381">
    <property type="term" value="F:tRNA dimethylallyltransferase activity"/>
    <property type="evidence" value="ECO:0007669"/>
    <property type="project" value="UniProtKB-UniRule"/>
</dbReference>
<evidence type="ECO:0000259" key="11">
    <source>
        <dbReference type="PROSITE" id="PS50052"/>
    </source>
</evidence>
<evidence type="ECO:0000256" key="1">
    <source>
        <dbReference type="ARBA" id="ARBA00001946"/>
    </source>
</evidence>
<comment type="catalytic activity">
    <reaction evidence="9 10">
        <text>adenosine(37) in tRNA + dimethylallyl diphosphate = N(6)-dimethylallyladenosine(37) in tRNA + diphosphate</text>
        <dbReference type="Rhea" id="RHEA:26482"/>
        <dbReference type="Rhea" id="RHEA-COMP:10162"/>
        <dbReference type="Rhea" id="RHEA-COMP:10375"/>
        <dbReference type="ChEBI" id="CHEBI:33019"/>
        <dbReference type="ChEBI" id="CHEBI:57623"/>
        <dbReference type="ChEBI" id="CHEBI:74411"/>
        <dbReference type="ChEBI" id="CHEBI:74415"/>
        <dbReference type="EC" id="2.5.1.75"/>
    </reaction>
</comment>
<dbReference type="Pfam" id="PF01715">
    <property type="entry name" value="IPPT"/>
    <property type="match status" value="1"/>
</dbReference>
<feature type="binding site" evidence="10">
    <location>
        <begin position="23"/>
        <end position="30"/>
    </location>
    <ligand>
        <name>ATP</name>
        <dbReference type="ChEBI" id="CHEBI:30616"/>
    </ligand>
</feature>
<dbReference type="InterPro" id="IPR039657">
    <property type="entry name" value="Dimethylallyltransferase"/>
</dbReference>
<dbReference type="GO" id="GO:0006400">
    <property type="term" value="P:tRNA modification"/>
    <property type="evidence" value="ECO:0007669"/>
    <property type="project" value="TreeGrafter"/>
</dbReference>
<evidence type="ECO:0000313" key="13">
    <source>
        <dbReference type="Proteomes" id="UP000199306"/>
    </source>
</evidence>
<dbReference type="AlphaFoldDB" id="A0A1I5NRM9"/>
<comment type="similarity">
    <text evidence="3 10">Belongs to the IPP transferase family.</text>
</comment>
<reference evidence="12 13" key="1">
    <citation type="submission" date="2016-10" db="EMBL/GenBank/DDBJ databases">
        <authorList>
            <person name="de Groot N.N."/>
        </authorList>
    </citation>
    <scope>NUCLEOTIDE SEQUENCE [LARGE SCALE GENOMIC DNA]</scope>
    <source>
        <strain evidence="13">E92,LMG 26720,CCM 7988</strain>
    </source>
</reference>
<evidence type="ECO:0000256" key="10">
    <source>
        <dbReference type="HAMAP-Rule" id="MF_00185"/>
    </source>
</evidence>